<dbReference type="InterPro" id="IPR027372">
    <property type="entry name" value="Phytase-like_dom"/>
</dbReference>
<evidence type="ECO:0000313" key="4">
    <source>
        <dbReference type="Proteomes" id="UP001190465"/>
    </source>
</evidence>
<dbReference type="PANTHER" id="PTHR37957">
    <property type="entry name" value="BLR7070 PROTEIN"/>
    <property type="match status" value="1"/>
</dbReference>
<dbReference type="PANTHER" id="PTHR37957:SF1">
    <property type="entry name" value="PHYTASE-LIKE DOMAIN-CONTAINING PROTEIN"/>
    <property type="match status" value="1"/>
</dbReference>
<feature type="domain" description="Phytase-like" evidence="2">
    <location>
        <begin position="45"/>
        <end position="322"/>
    </location>
</feature>
<feature type="signal peptide" evidence="1">
    <location>
        <begin position="1"/>
        <end position="23"/>
    </location>
</feature>
<dbReference type="PROSITE" id="PS51257">
    <property type="entry name" value="PROKAR_LIPOPROTEIN"/>
    <property type="match status" value="1"/>
</dbReference>
<evidence type="ECO:0000313" key="3">
    <source>
        <dbReference type="EMBL" id="CAJ1500917.1"/>
    </source>
</evidence>
<dbReference type="RefSeq" id="WP_308481993.1">
    <property type="nucleotide sequence ID" value="NZ_OY726397.1"/>
</dbReference>
<gene>
    <name evidence="3" type="ORF">MU0053_001793</name>
</gene>
<feature type="chain" id="PRO_5045704695" evidence="1">
    <location>
        <begin position="24"/>
        <end position="338"/>
    </location>
</feature>
<reference evidence="3 4" key="1">
    <citation type="submission" date="2023-08" db="EMBL/GenBank/DDBJ databases">
        <authorList>
            <person name="Folkvardsen B D."/>
            <person name="Norman A."/>
        </authorList>
    </citation>
    <scope>NUCLEOTIDE SEQUENCE [LARGE SCALE GENOMIC DNA]</scope>
    <source>
        <strain evidence="3 4">Mu0053</strain>
    </source>
</reference>
<dbReference type="Pfam" id="PF13449">
    <property type="entry name" value="Phytase-like"/>
    <property type="match status" value="1"/>
</dbReference>
<sequence>MRWVLTVVLALVAGAACTPVATADELRYADQTTVAHGAQFDGTVIGGLSAISYHPGQRRYYVLSDDKAQHGPVRFYTAEIPLSDNAIDPVRFTGMQPLAGAGIADAEGLAVDAVRERLYWSTEGGRPTGDGTPVLQAWIRIAGLDGSAAGEFALPANLVVDPAGQRGIRPNNGVEGLTLSPSGQTLFAGLEEPLLEDPASLTRITAFDVDTRKPFAQYAYRLEPAPAGRSNGLSGMVALSETEFLVIERAGGPGPTIRVFRAEIGAATDTLVHPALPADVVSMTKTLVADLSAAGGPTPLDNIEGITLGPAGAVVLVSDNNFNPAQVTQFLLMRREAA</sequence>
<proteinExistence type="predicted"/>
<dbReference type="Proteomes" id="UP001190465">
    <property type="component" value="Chromosome"/>
</dbReference>
<keyword evidence="4" id="KW-1185">Reference proteome</keyword>
<dbReference type="EMBL" id="OY726397">
    <property type="protein sequence ID" value="CAJ1500917.1"/>
    <property type="molecule type" value="Genomic_DNA"/>
</dbReference>
<accession>A0ABM9LLF2</accession>
<protein>
    <submittedName>
        <fullName evidence="3">Esterase-like activity of phytase family protein</fullName>
    </submittedName>
</protein>
<dbReference type="SUPFAM" id="SSF63825">
    <property type="entry name" value="YWTD domain"/>
    <property type="match status" value="1"/>
</dbReference>
<organism evidence="3 4">
    <name type="scientific">[Mycobacterium] burgundiense</name>
    <dbReference type="NCBI Taxonomy" id="3064286"/>
    <lineage>
        <taxon>Bacteria</taxon>
        <taxon>Bacillati</taxon>
        <taxon>Actinomycetota</taxon>
        <taxon>Actinomycetes</taxon>
        <taxon>Mycobacteriales</taxon>
        <taxon>Mycobacteriaceae</taxon>
        <taxon>Mycolicibacterium</taxon>
    </lineage>
</organism>
<name>A0ABM9LLF2_9MYCO</name>
<evidence type="ECO:0000256" key="1">
    <source>
        <dbReference type="SAM" id="SignalP"/>
    </source>
</evidence>
<evidence type="ECO:0000259" key="2">
    <source>
        <dbReference type="Pfam" id="PF13449"/>
    </source>
</evidence>
<keyword evidence="1" id="KW-0732">Signal</keyword>